<evidence type="ECO:0000313" key="7">
    <source>
        <dbReference type="EMBL" id="KAJ8035187.1"/>
    </source>
</evidence>
<evidence type="ECO:0000313" key="8">
    <source>
        <dbReference type="Proteomes" id="UP001152320"/>
    </source>
</evidence>
<protein>
    <submittedName>
        <fullName evidence="7">Myelin-associated glycoprotein</fullName>
    </submittedName>
</protein>
<keyword evidence="4" id="KW-0325">Glycoprotein</keyword>
<dbReference type="PROSITE" id="PS50835">
    <property type="entry name" value="IG_LIKE"/>
    <property type="match status" value="1"/>
</dbReference>
<comment type="caution">
    <text evidence="7">The sequence shown here is derived from an EMBL/GenBank/DDBJ whole genome shotgun (WGS) entry which is preliminary data.</text>
</comment>
<dbReference type="GO" id="GO:0050839">
    <property type="term" value="F:cell adhesion molecule binding"/>
    <property type="evidence" value="ECO:0007669"/>
    <property type="project" value="TreeGrafter"/>
</dbReference>
<keyword evidence="2" id="KW-0472">Membrane</keyword>
<keyword evidence="8" id="KW-1185">Reference proteome</keyword>
<dbReference type="GO" id="GO:0098609">
    <property type="term" value="P:cell-cell adhesion"/>
    <property type="evidence" value="ECO:0007669"/>
    <property type="project" value="TreeGrafter"/>
</dbReference>
<sequence>MENDALFAACCVKYSPSLSEPIIKWLIGIDTFTSTTEYREFKEKTYHSESNSVCNMITFKSSRQYHGKKLVCFVADYPSINASKELNVTYSPSVELLTITSSDETYPDEFWENQTVATECQADGNPSPLVTLERKAMNRTGWQICSYDFVTSIDNNKYIWKFILPNVTRNESGEYRCKATNFVGQYSVSKPGTLDVKYPATVKMVTEPTVYIERGGNVTVVCETDSNPSPEVTLYTTVQGHWVELPTQSGKHVADGYLSR</sequence>
<name>A0A9Q1H4K1_HOLLE</name>
<dbReference type="AlphaFoldDB" id="A0A9Q1H4K1"/>
<proteinExistence type="predicted"/>
<evidence type="ECO:0000256" key="4">
    <source>
        <dbReference type="ARBA" id="ARBA00023180"/>
    </source>
</evidence>
<dbReference type="Proteomes" id="UP001152320">
    <property type="component" value="Chromosome 10"/>
</dbReference>
<dbReference type="EMBL" id="JAIZAY010000010">
    <property type="protein sequence ID" value="KAJ8035187.1"/>
    <property type="molecule type" value="Genomic_DNA"/>
</dbReference>
<organism evidence="7 8">
    <name type="scientific">Holothuria leucospilota</name>
    <name type="common">Black long sea cucumber</name>
    <name type="synonym">Mertensiothuria leucospilota</name>
    <dbReference type="NCBI Taxonomy" id="206669"/>
    <lineage>
        <taxon>Eukaryota</taxon>
        <taxon>Metazoa</taxon>
        <taxon>Echinodermata</taxon>
        <taxon>Eleutherozoa</taxon>
        <taxon>Echinozoa</taxon>
        <taxon>Holothuroidea</taxon>
        <taxon>Aspidochirotacea</taxon>
        <taxon>Aspidochirotida</taxon>
        <taxon>Holothuriidae</taxon>
        <taxon>Holothuria</taxon>
    </lineage>
</organism>
<feature type="domain" description="Ig-like" evidence="6">
    <location>
        <begin position="92"/>
        <end position="195"/>
    </location>
</feature>
<reference evidence="7" key="1">
    <citation type="submission" date="2021-10" db="EMBL/GenBank/DDBJ databases">
        <title>Tropical sea cucumber genome reveals ecological adaptation and Cuvierian tubules defense mechanism.</title>
        <authorList>
            <person name="Chen T."/>
        </authorList>
    </citation>
    <scope>NUCLEOTIDE SEQUENCE</scope>
    <source>
        <strain evidence="7">Nanhai2018</strain>
        <tissue evidence="7">Muscle</tissue>
    </source>
</reference>
<dbReference type="GO" id="GO:0005911">
    <property type="term" value="C:cell-cell junction"/>
    <property type="evidence" value="ECO:0007669"/>
    <property type="project" value="TreeGrafter"/>
</dbReference>
<gene>
    <name evidence="7" type="ORF">HOLleu_22330</name>
</gene>
<evidence type="ECO:0000256" key="3">
    <source>
        <dbReference type="ARBA" id="ARBA00023157"/>
    </source>
</evidence>
<dbReference type="SMART" id="SM00408">
    <property type="entry name" value="IGc2"/>
    <property type="match status" value="1"/>
</dbReference>
<dbReference type="PANTHER" id="PTHR11640:SF31">
    <property type="entry name" value="IRREGULAR CHIASM C-ROUGHEST PROTEIN-RELATED"/>
    <property type="match status" value="1"/>
</dbReference>
<evidence type="ECO:0000256" key="5">
    <source>
        <dbReference type="ARBA" id="ARBA00023319"/>
    </source>
</evidence>
<dbReference type="SUPFAM" id="SSF48726">
    <property type="entry name" value="Immunoglobulin"/>
    <property type="match status" value="1"/>
</dbReference>
<dbReference type="Pfam" id="PF13927">
    <property type="entry name" value="Ig_3"/>
    <property type="match status" value="1"/>
</dbReference>
<dbReference type="InterPro" id="IPR051275">
    <property type="entry name" value="Cell_adhesion_signaling"/>
</dbReference>
<dbReference type="InterPro" id="IPR036179">
    <property type="entry name" value="Ig-like_dom_sf"/>
</dbReference>
<keyword evidence="5" id="KW-0393">Immunoglobulin domain</keyword>
<comment type="subcellular location">
    <subcellularLocation>
        <location evidence="1">Membrane</location>
        <topology evidence="1">Single-pass type I membrane protein</topology>
    </subcellularLocation>
</comment>
<dbReference type="PANTHER" id="PTHR11640">
    <property type="entry name" value="NEPHRIN"/>
    <property type="match status" value="1"/>
</dbReference>
<dbReference type="Gene3D" id="2.60.40.10">
    <property type="entry name" value="Immunoglobulins"/>
    <property type="match status" value="2"/>
</dbReference>
<dbReference type="InterPro" id="IPR013783">
    <property type="entry name" value="Ig-like_fold"/>
</dbReference>
<dbReference type="InterPro" id="IPR003598">
    <property type="entry name" value="Ig_sub2"/>
</dbReference>
<evidence type="ECO:0000259" key="6">
    <source>
        <dbReference type="PROSITE" id="PS50835"/>
    </source>
</evidence>
<dbReference type="InterPro" id="IPR007110">
    <property type="entry name" value="Ig-like_dom"/>
</dbReference>
<evidence type="ECO:0000256" key="1">
    <source>
        <dbReference type="ARBA" id="ARBA00004479"/>
    </source>
</evidence>
<accession>A0A9Q1H4K1</accession>
<dbReference type="GO" id="GO:0005886">
    <property type="term" value="C:plasma membrane"/>
    <property type="evidence" value="ECO:0007669"/>
    <property type="project" value="TreeGrafter"/>
</dbReference>
<keyword evidence="3" id="KW-1015">Disulfide bond</keyword>
<dbReference type="OrthoDB" id="6159398at2759"/>
<evidence type="ECO:0000256" key="2">
    <source>
        <dbReference type="ARBA" id="ARBA00023136"/>
    </source>
</evidence>